<keyword evidence="5" id="KW-1185">Reference proteome</keyword>
<gene>
    <name evidence="4" type="ordered locus">Rcas_1520</name>
</gene>
<feature type="coiled-coil region" evidence="1">
    <location>
        <begin position="217"/>
        <end position="251"/>
    </location>
</feature>
<accession>A7NJE3</accession>
<feature type="domain" description="Putative restriction endonuclease" evidence="3">
    <location>
        <begin position="18"/>
        <end position="158"/>
    </location>
</feature>
<dbReference type="CDD" id="cd06260">
    <property type="entry name" value="DUF820-like"/>
    <property type="match status" value="1"/>
</dbReference>
<dbReference type="SUPFAM" id="SSF52980">
    <property type="entry name" value="Restriction endonuclease-like"/>
    <property type="match status" value="1"/>
</dbReference>
<organism evidence="4 5">
    <name type="scientific">Roseiflexus castenholzii (strain DSM 13941 / HLO8)</name>
    <dbReference type="NCBI Taxonomy" id="383372"/>
    <lineage>
        <taxon>Bacteria</taxon>
        <taxon>Bacillati</taxon>
        <taxon>Chloroflexota</taxon>
        <taxon>Chloroflexia</taxon>
        <taxon>Chloroflexales</taxon>
        <taxon>Roseiflexineae</taxon>
        <taxon>Roseiflexaceae</taxon>
        <taxon>Roseiflexus</taxon>
    </lineage>
</organism>
<dbReference type="STRING" id="383372.Rcas_1520"/>
<evidence type="ECO:0000259" key="3">
    <source>
        <dbReference type="Pfam" id="PF05685"/>
    </source>
</evidence>
<feature type="compositionally biased region" description="Basic residues" evidence="2">
    <location>
        <begin position="1"/>
        <end position="13"/>
    </location>
</feature>
<sequence length="261" mass="29609">MTTLKRPVRPRRVHYPESDGKPMGETDLHRDLMPDLIFALKWFLSSTIAYVAGNLFIYYEEGNPRAVVAPDVFVIMGVPQRRRQIFQTWKEGGRVPDVVIEITSKRTQKDDRERKPAIYAALGVPEYFIFDPNGDYLDPQLQGFRLVNGMYERMQTFPLRSDALNLELRQEDSILRLYNSQTGERLPTSDEEVLARRAAEAARLAAERELLAETQARLAAEAHAAKLEARAAKLEAEVARLRAALAKRAKSSTEPQAPEEA</sequence>
<dbReference type="Pfam" id="PF05685">
    <property type="entry name" value="Uma2"/>
    <property type="match status" value="1"/>
</dbReference>
<dbReference type="HOGENOM" id="CLU_075279_0_1_0"/>
<dbReference type="OrthoDB" id="156916at2"/>
<evidence type="ECO:0000313" key="5">
    <source>
        <dbReference type="Proteomes" id="UP000000263"/>
    </source>
</evidence>
<dbReference type="InterPro" id="IPR012296">
    <property type="entry name" value="Nuclease_put_TT1808"/>
</dbReference>
<dbReference type="InterPro" id="IPR011335">
    <property type="entry name" value="Restrct_endonuc-II-like"/>
</dbReference>
<dbReference type="AlphaFoldDB" id="A7NJE3"/>
<dbReference type="KEGG" id="rca:Rcas_1520"/>
<dbReference type="PANTHER" id="PTHR33352">
    <property type="entry name" value="SLR1095 PROTEIN"/>
    <property type="match status" value="1"/>
</dbReference>
<feature type="compositionally biased region" description="Basic and acidic residues" evidence="2">
    <location>
        <begin position="14"/>
        <end position="26"/>
    </location>
</feature>
<evidence type="ECO:0000313" key="4">
    <source>
        <dbReference type="EMBL" id="ABU57613.1"/>
    </source>
</evidence>
<name>A7NJE3_ROSCS</name>
<feature type="region of interest" description="Disordered" evidence="2">
    <location>
        <begin position="1"/>
        <end position="26"/>
    </location>
</feature>
<protein>
    <recommendedName>
        <fullName evidence="3">Putative restriction endonuclease domain-containing protein</fullName>
    </recommendedName>
</protein>
<dbReference type="PANTHER" id="PTHR33352:SF2">
    <property type="entry name" value="SLL0995 PROTEIN"/>
    <property type="match status" value="1"/>
</dbReference>
<reference evidence="4 5" key="1">
    <citation type="submission" date="2007-08" db="EMBL/GenBank/DDBJ databases">
        <title>Complete sequence of Roseiflexus castenholzii DSM 13941.</title>
        <authorList>
            <consortium name="US DOE Joint Genome Institute"/>
            <person name="Copeland A."/>
            <person name="Lucas S."/>
            <person name="Lapidus A."/>
            <person name="Barry K."/>
            <person name="Glavina del Rio T."/>
            <person name="Dalin E."/>
            <person name="Tice H."/>
            <person name="Pitluck S."/>
            <person name="Thompson L.S."/>
            <person name="Brettin T."/>
            <person name="Bruce D."/>
            <person name="Detter J.C."/>
            <person name="Han C."/>
            <person name="Tapia R."/>
            <person name="Schmutz J."/>
            <person name="Larimer F."/>
            <person name="Land M."/>
            <person name="Hauser L."/>
            <person name="Kyrpides N."/>
            <person name="Mikhailova N."/>
            <person name="Bryant D.A."/>
            <person name="Hanada S."/>
            <person name="Tsukatani Y."/>
            <person name="Richardson P."/>
        </authorList>
    </citation>
    <scope>NUCLEOTIDE SEQUENCE [LARGE SCALE GENOMIC DNA]</scope>
    <source>
        <strain evidence="5">DSM 13941 / HLO8</strain>
    </source>
</reference>
<evidence type="ECO:0000256" key="1">
    <source>
        <dbReference type="SAM" id="Coils"/>
    </source>
</evidence>
<dbReference type="EMBL" id="CP000804">
    <property type="protein sequence ID" value="ABU57613.1"/>
    <property type="molecule type" value="Genomic_DNA"/>
</dbReference>
<dbReference type="Gene3D" id="3.90.1570.10">
    <property type="entry name" value="tt1808, chain A"/>
    <property type="match status" value="1"/>
</dbReference>
<keyword evidence="1" id="KW-0175">Coiled coil</keyword>
<proteinExistence type="predicted"/>
<evidence type="ECO:0000256" key="2">
    <source>
        <dbReference type="SAM" id="MobiDB-lite"/>
    </source>
</evidence>
<dbReference type="InterPro" id="IPR008538">
    <property type="entry name" value="Uma2"/>
</dbReference>
<dbReference type="eggNOG" id="COG4636">
    <property type="taxonomic scope" value="Bacteria"/>
</dbReference>
<dbReference type="RefSeq" id="WP_012120041.1">
    <property type="nucleotide sequence ID" value="NC_009767.1"/>
</dbReference>
<dbReference type="Proteomes" id="UP000000263">
    <property type="component" value="Chromosome"/>
</dbReference>